<feature type="binding site" evidence="7 9">
    <location>
        <position position="119"/>
    </location>
    <ligand>
        <name>substrate</name>
    </ligand>
</feature>
<dbReference type="InterPro" id="IPR047596">
    <property type="entry name" value="OMPdecase_bac"/>
</dbReference>
<dbReference type="PANTHER" id="PTHR32119:SF2">
    <property type="entry name" value="OROTIDINE 5'-PHOSPHATE DECARBOXYLASE"/>
    <property type="match status" value="1"/>
</dbReference>
<comment type="function">
    <text evidence="1 7">Catalyzes the decarboxylation of orotidine 5'-monophosphate (OMP) to uridine 5'-monophosphate (UMP).</text>
</comment>
<evidence type="ECO:0000256" key="4">
    <source>
        <dbReference type="ARBA" id="ARBA00022975"/>
    </source>
</evidence>
<feature type="active site" description="For OMPdecase activity" evidence="8">
    <location>
        <position position="68"/>
    </location>
</feature>
<keyword evidence="3 7" id="KW-0210">Decarboxylase</keyword>
<dbReference type="RefSeq" id="WP_207679938.1">
    <property type="nucleotide sequence ID" value="NZ_CP061800.1"/>
</dbReference>
<reference evidence="12" key="1">
    <citation type="journal article" date="2021" name="Microb. Physiol.">
        <title>Proteogenomic Insights into the Physiology of Marine, Sulfate-Reducing, Filamentous Desulfonema limicola and Desulfonema magnum.</title>
        <authorList>
            <person name="Schnaars V."/>
            <person name="Wohlbrand L."/>
            <person name="Scheve S."/>
            <person name="Hinrichs C."/>
            <person name="Reinhardt R."/>
            <person name="Rabus R."/>
        </authorList>
    </citation>
    <scope>NUCLEOTIDE SEQUENCE</scope>
    <source>
        <strain evidence="12">4be13</strain>
    </source>
</reference>
<dbReference type="GO" id="GO:0005829">
    <property type="term" value="C:cytosol"/>
    <property type="evidence" value="ECO:0007669"/>
    <property type="project" value="TreeGrafter"/>
</dbReference>
<dbReference type="Gene3D" id="3.20.20.70">
    <property type="entry name" value="Aldolase class I"/>
    <property type="match status" value="1"/>
</dbReference>
<evidence type="ECO:0000256" key="8">
    <source>
        <dbReference type="PIRSR" id="PIRSR614732-1"/>
    </source>
</evidence>
<dbReference type="GO" id="GO:0006207">
    <property type="term" value="P:'de novo' pyrimidine nucleobase biosynthetic process"/>
    <property type="evidence" value="ECO:0007669"/>
    <property type="project" value="InterPro"/>
</dbReference>
<dbReference type="HAMAP" id="MF_01200_B">
    <property type="entry name" value="OMPdecase_type1_B"/>
    <property type="match status" value="1"/>
</dbReference>
<evidence type="ECO:0000256" key="7">
    <source>
        <dbReference type="HAMAP-Rule" id="MF_01200"/>
    </source>
</evidence>
<dbReference type="NCBIfam" id="NF001273">
    <property type="entry name" value="PRK00230.1"/>
    <property type="match status" value="1"/>
</dbReference>
<dbReference type="InterPro" id="IPR018089">
    <property type="entry name" value="OMPdecase_AS"/>
</dbReference>
<comment type="subunit">
    <text evidence="7">Homodimer.</text>
</comment>
<evidence type="ECO:0000256" key="2">
    <source>
        <dbReference type="ARBA" id="ARBA00004861"/>
    </source>
</evidence>
<feature type="binding site" evidence="7 9">
    <location>
        <position position="216"/>
    </location>
    <ligand>
        <name>substrate</name>
    </ligand>
</feature>
<organism evidence="12 13">
    <name type="scientific">Desulfonema magnum</name>
    <dbReference type="NCBI Taxonomy" id="45655"/>
    <lineage>
        <taxon>Bacteria</taxon>
        <taxon>Pseudomonadati</taxon>
        <taxon>Thermodesulfobacteriota</taxon>
        <taxon>Desulfobacteria</taxon>
        <taxon>Desulfobacterales</taxon>
        <taxon>Desulfococcaceae</taxon>
        <taxon>Desulfonema</taxon>
    </lineage>
</organism>
<dbReference type="InterPro" id="IPR001754">
    <property type="entry name" value="OMPdeCOase_dom"/>
</dbReference>
<dbReference type="Pfam" id="PF00215">
    <property type="entry name" value="OMPdecase"/>
    <property type="match status" value="1"/>
</dbReference>
<dbReference type="KEGG" id="dmm:dnm_087540"/>
<comment type="similarity">
    <text evidence="7">Belongs to the OMP decarboxylase family. Type 1 subfamily.</text>
</comment>
<dbReference type="EMBL" id="CP061800">
    <property type="protein sequence ID" value="QTA92667.1"/>
    <property type="molecule type" value="Genomic_DNA"/>
</dbReference>
<evidence type="ECO:0000256" key="9">
    <source>
        <dbReference type="PIRSR" id="PIRSR614732-2"/>
    </source>
</evidence>
<feature type="binding site" evidence="7 9">
    <location>
        <position position="35"/>
    </location>
    <ligand>
        <name>substrate</name>
    </ligand>
</feature>
<name>A0A975GT62_9BACT</name>
<dbReference type="InterPro" id="IPR013785">
    <property type="entry name" value="Aldolase_TIM"/>
</dbReference>
<feature type="binding site" evidence="7 9">
    <location>
        <position position="195"/>
    </location>
    <ligand>
        <name>substrate</name>
    </ligand>
</feature>
<feature type="binding site" evidence="7 9">
    <location>
        <position position="184"/>
    </location>
    <ligand>
        <name>substrate</name>
    </ligand>
</feature>
<dbReference type="InterPro" id="IPR014732">
    <property type="entry name" value="OMPdecase"/>
</dbReference>
<feature type="active site" description="For OMPdecase activity" evidence="8">
    <location>
        <position position="63"/>
    </location>
</feature>
<feature type="binding site" evidence="7 9">
    <location>
        <position position="215"/>
    </location>
    <ligand>
        <name>substrate</name>
    </ligand>
</feature>
<evidence type="ECO:0000259" key="11">
    <source>
        <dbReference type="SMART" id="SM00934"/>
    </source>
</evidence>
<dbReference type="PROSITE" id="PS00156">
    <property type="entry name" value="OMPDECASE"/>
    <property type="match status" value="1"/>
</dbReference>
<dbReference type="PANTHER" id="PTHR32119">
    <property type="entry name" value="OROTIDINE 5'-PHOSPHATE DECARBOXYLASE"/>
    <property type="match status" value="1"/>
</dbReference>
<dbReference type="EC" id="4.1.1.23" evidence="7"/>
<evidence type="ECO:0000313" key="12">
    <source>
        <dbReference type="EMBL" id="QTA92667.1"/>
    </source>
</evidence>
<gene>
    <name evidence="7 12" type="primary">pyrF</name>
    <name evidence="12" type="ORF">dnm_087540</name>
</gene>
<dbReference type="Proteomes" id="UP000663722">
    <property type="component" value="Chromosome"/>
</dbReference>
<evidence type="ECO:0000256" key="10">
    <source>
        <dbReference type="RuleBase" id="RU000512"/>
    </source>
</evidence>
<feature type="active site" description="For OMPdecase activity" evidence="8">
    <location>
        <position position="65"/>
    </location>
</feature>
<dbReference type="GO" id="GO:0004590">
    <property type="term" value="F:orotidine-5'-phosphate decarboxylase activity"/>
    <property type="evidence" value="ECO:0007669"/>
    <property type="project" value="UniProtKB-UniRule"/>
</dbReference>
<keyword evidence="4 7" id="KW-0665">Pyrimidine biosynthesis</keyword>
<comment type="catalytic activity">
    <reaction evidence="6 7 10">
        <text>orotidine 5'-phosphate + H(+) = UMP + CO2</text>
        <dbReference type="Rhea" id="RHEA:11596"/>
        <dbReference type="ChEBI" id="CHEBI:15378"/>
        <dbReference type="ChEBI" id="CHEBI:16526"/>
        <dbReference type="ChEBI" id="CHEBI:57538"/>
        <dbReference type="ChEBI" id="CHEBI:57865"/>
        <dbReference type="EC" id="4.1.1.23"/>
    </reaction>
</comment>
<sequence length="245" mass="27053">MKQAKDYIIFPLDVPSVKQAKEYVQLLSEHVGMFKVGLELFIQSGPEMISFIKGSGTAKIFLDLKLHDIPVTVLRAMERVAEFGADFVTVHCGETPRMLEYAVKGSREKTGVLGVTVLTSVSGEDIHHAGFREEFSSDMSKLVMKRAEMARDAGCAGIVCSGLEVKMVKEKFGKDFVTVTPGIRPSWDAVEKHDQQRITTPAQAIKNGSDYLVIGRPIRDAKDPKTAAMRISEEIEKETQVSSAF</sequence>
<evidence type="ECO:0000256" key="3">
    <source>
        <dbReference type="ARBA" id="ARBA00022793"/>
    </source>
</evidence>
<proteinExistence type="inferred from homology"/>
<feature type="domain" description="Orotidine 5'-phosphate decarboxylase" evidence="11">
    <location>
        <begin position="7"/>
        <end position="231"/>
    </location>
</feature>
<feature type="active site" description="Proton donor" evidence="7">
    <location>
        <position position="65"/>
    </location>
</feature>
<dbReference type="GO" id="GO:0044205">
    <property type="term" value="P:'de novo' UMP biosynthetic process"/>
    <property type="evidence" value="ECO:0007669"/>
    <property type="project" value="UniProtKB-UniRule"/>
</dbReference>
<evidence type="ECO:0000313" key="13">
    <source>
        <dbReference type="Proteomes" id="UP000663722"/>
    </source>
</evidence>
<keyword evidence="13" id="KW-1185">Reference proteome</keyword>
<feature type="binding site" evidence="7">
    <location>
        <begin position="63"/>
        <end position="72"/>
    </location>
    <ligand>
        <name>substrate</name>
    </ligand>
</feature>
<evidence type="ECO:0000256" key="1">
    <source>
        <dbReference type="ARBA" id="ARBA00002356"/>
    </source>
</evidence>
<protein>
    <recommendedName>
        <fullName evidence="7">Orotidine 5'-phosphate decarboxylase</fullName>
        <ecNumber evidence="7">4.1.1.23</ecNumber>
    </recommendedName>
    <alternativeName>
        <fullName evidence="7">OMP decarboxylase</fullName>
        <shortName evidence="7">OMPDCase</shortName>
        <shortName evidence="7">OMPdecase</shortName>
    </alternativeName>
</protein>
<dbReference type="CDD" id="cd04725">
    <property type="entry name" value="OMP_decarboxylase_like"/>
    <property type="match status" value="1"/>
</dbReference>
<dbReference type="AlphaFoldDB" id="A0A975GT62"/>
<feature type="binding site" evidence="7 9">
    <location>
        <position position="13"/>
    </location>
    <ligand>
        <name>substrate</name>
    </ligand>
</feature>
<dbReference type="SMART" id="SM00934">
    <property type="entry name" value="OMPdecase"/>
    <property type="match status" value="1"/>
</dbReference>
<dbReference type="SUPFAM" id="SSF51366">
    <property type="entry name" value="Ribulose-phoshate binding barrel"/>
    <property type="match status" value="1"/>
</dbReference>
<evidence type="ECO:0000256" key="5">
    <source>
        <dbReference type="ARBA" id="ARBA00023239"/>
    </source>
</evidence>
<keyword evidence="5 7" id="KW-0456">Lyase</keyword>
<dbReference type="NCBIfam" id="TIGR01740">
    <property type="entry name" value="pyrF"/>
    <property type="match status" value="1"/>
</dbReference>
<comment type="pathway">
    <text evidence="2 7 10">Pyrimidine metabolism; UMP biosynthesis via de novo pathway; UMP from orotate: step 2/2.</text>
</comment>
<dbReference type="InterPro" id="IPR011060">
    <property type="entry name" value="RibuloseP-bd_barrel"/>
</dbReference>
<accession>A0A975GT62</accession>
<evidence type="ECO:0000256" key="6">
    <source>
        <dbReference type="ARBA" id="ARBA00049157"/>
    </source>
</evidence>